<dbReference type="Proteomes" id="UP000007800">
    <property type="component" value="Unassembled WGS sequence"/>
</dbReference>
<evidence type="ECO:0000313" key="1">
    <source>
        <dbReference type="EMBL" id="EER17663.1"/>
    </source>
</evidence>
<protein>
    <submittedName>
        <fullName evidence="1">Uncharacterized protein</fullName>
    </submittedName>
</protein>
<keyword evidence="2" id="KW-1185">Reference proteome</keyword>
<dbReference type="EMBL" id="GG671995">
    <property type="protein sequence ID" value="EER17663.1"/>
    <property type="molecule type" value="Genomic_DNA"/>
</dbReference>
<dbReference type="RefSeq" id="XP_002785867.1">
    <property type="nucleotide sequence ID" value="XM_002785821.1"/>
</dbReference>
<proteinExistence type="predicted"/>
<sequence>MPDSTSEHRMQGGLPGRCQSAEGLLRAMDRYWQVALRPWSQLPLQTRPVFLMSGIASPAVIGFLRDEVQPIYSAVGEVFVQFGSAQ</sequence>
<dbReference type="AlphaFoldDB" id="C5KCR4"/>
<name>C5KCR4_PERM5</name>
<dbReference type="InParanoid" id="C5KCR4"/>
<evidence type="ECO:0000313" key="2">
    <source>
        <dbReference type="Proteomes" id="UP000007800"/>
    </source>
</evidence>
<gene>
    <name evidence="1" type="ORF">Pmar_PMAR023584</name>
</gene>
<organism evidence="2">
    <name type="scientific">Perkinsus marinus (strain ATCC 50983 / TXsc)</name>
    <dbReference type="NCBI Taxonomy" id="423536"/>
    <lineage>
        <taxon>Eukaryota</taxon>
        <taxon>Sar</taxon>
        <taxon>Alveolata</taxon>
        <taxon>Perkinsozoa</taxon>
        <taxon>Perkinsea</taxon>
        <taxon>Perkinsida</taxon>
        <taxon>Perkinsidae</taxon>
        <taxon>Perkinsus</taxon>
    </lineage>
</organism>
<accession>C5KCR4</accession>
<reference evidence="1 2" key="1">
    <citation type="submission" date="2008-07" db="EMBL/GenBank/DDBJ databases">
        <authorList>
            <person name="El-Sayed N."/>
            <person name="Caler E."/>
            <person name="Inman J."/>
            <person name="Amedeo P."/>
            <person name="Hass B."/>
            <person name="Wortman J."/>
        </authorList>
    </citation>
    <scope>NUCLEOTIDE SEQUENCE [LARGE SCALE GENOMIC DNA]</scope>
    <source>
        <strain evidence="2">ATCC 50983 / TXsc</strain>
    </source>
</reference>
<dbReference type="GeneID" id="9087210"/>